<evidence type="ECO:0000256" key="1">
    <source>
        <dbReference type="ARBA" id="ARBA00009437"/>
    </source>
</evidence>
<dbReference type="Pfam" id="PF03466">
    <property type="entry name" value="LysR_substrate"/>
    <property type="match status" value="1"/>
</dbReference>
<keyword evidence="7" id="KW-1185">Reference proteome</keyword>
<sequence length="301" mass="31855">MDLGQLEVLRALADHGSVTEAAYATGRTPSAVSQQLKALQRSVGTTLVERFGRGVRLTDAGQALAAASLRVGVALAELDAEWADWQQAERGSVRLATFHSAGELLLPGLLRRLGRLSDLSMELVDHDVSTGDFAAATAHCDIVIAHRGDDSIPAGRASVAVHPLFTEPVDVALSSDHPLAGRSGVRAAEVIGERWIGVPEGFPLDRILVGLSVLAGRPAEVVHRSVSFPLAERLVAAGHGVALLPRYATALHRVPGLVLVPVTDVRLRRHVEALVHPERAVRRAVRAVLAELTATAADIAQ</sequence>
<dbReference type="InterPro" id="IPR036388">
    <property type="entry name" value="WH-like_DNA-bd_sf"/>
</dbReference>
<evidence type="ECO:0000259" key="5">
    <source>
        <dbReference type="PROSITE" id="PS50931"/>
    </source>
</evidence>
<dbReference type="SUPFAM" id="SSF46785">
    <property type="entry name" value="Winged helix' DNA-binding domain"/>
    <property type="match status" value="1"/>
</dbReference>
<name>A0A255GLE6_9ACTN</name>
<dbReference type="CDD" id="cd05466">
    <property type="entry name" value="PBP2_LTTR_substrate"/>
    <property type="match status" value="1"/>
</dbReference>
<comment type="similarity">
    <text evidence="1">Belongs to the LysR transcriptional regulatory family.</text>
</comment>
<evidence type="ECO:0000256" key="4">
    <source>
        <dbReference type="ARBA" id="ARBA00023163"/>
    </source>
</evidence>
<dbReference type="GO" id="GO:0003700">
    <property type="term" value="F:DNA-binding transcription factor activity"/>
    <property type="evidence" value="ECO:0007669"/>
    <property type="project" value="InterPro"/>
</dbReference>
<dbReference type="SUPFAM" id="SSF53850">
    <property type="entry name" value="Periplasmic binding protein-like II"/>
    <property type="match status" value="1"/>
</dbReference>
<dbReference type="InterPro" id="IPR036390">
    <property type="entry name" value="WH_DNA-bd_sf"/>
</dbReference>
<evidence type="ECO:0000256" key="3">
    <source>
        <dbReference type="ARBA" id="ARBA00023125"/>
    </source>
</evidence>
<keyword evidence="3" id="KW-0238">DNA-binding</keyword>
<dbReference type="RefSeq" id="WP_094365554.1">
    <property type="nucleotide sequence ID" value="NZ_NMVQ01000047.1"/>
</dbReference>
<dbReference type="PANTHER" id="PTHR30346:SF29">
    <property type="entry name" value="LYSR SUBSTRATE-BINDING"/>
    <property type="match status" value="1"/>
</dbReference>
<dbReference type="Proteomes" id="UP000216311">
    <property type="component" value="Unassembled WGS sequence"/>
</dbReference>
<dbReference type="AlphaFoldDB" id="A0A255GLE6"/>
<reference evidence="6 7" key="1">
    <citation type="submission" date="2017-07" db="EMBL/GenBank/DDBJ databases">
        <title>Draft whole genome sequences of clinical Proprionibacteriaceae strains.</title>
        <authorList>
            <person name="Bernier A.-M."/>
            <person name="Bernard K."/>
            <person name="Domingo M.-C."/>
        </authorList>
    </citation>
    <scope>NUCLEOTIDE SEQUENCE [LARGE SCALE GENOMIC DNA]</scope>
    <source>
        <strain evidence="6 7">NML 130396</strain>
    </source>
</reference>
<dbReference type="Pfam" id="PF00126">
    <property type="entry name" value="HTH_1"/>
    <property type="match status" value="1"/>
</dbReference>
<keyword evidence="2" id="KW-0805">Transcription regulation</keyword>
<dbReference type="PROSITE" id="PS50931">
    <property type="entry name" value="HTH_LYSR"/>
    <property type="match status" value="1"/>
</dbReference>
<organism evidence="6 7">
    <name type="scientific">Enemella dayhoffiae</name>
    <dbReference type="NCBI Taxonomy" id="2016507"/>
    <lineage>
        <taxon>Bacteria</taxon>
        <taxon>Bacillati</taxon>
        <taxon>Actinomycetota</taxon>
        <taxon>Actinomycetes</taxon>
        <taxon>Propionibacteriales</taxon>
        <taxon>Propionibacteriaceae</taxon>
        <taxon>Enemella</taxon>
    </lineage>
</organism>
<gene>
    <name evidence="6" type="ORF">CGZ93_18070</name>
</gene>
<dbReference type="Gene3D" id="3.40.190.10">
    <property type="entry name" value="Periplasmic binding protein-like II"/>
    <property type="match status" value="2"/>
</dbReference>
<feature type="domain" description="HTH lysR-type" evidence="5">
    <location>
        <begin position="1"/>
        <end position="58"/>
    </location>
</feature>
<dbReference type="InterPro" id="IPR005119">
    <property type="entry name" value="LysR_subst-bd"/>
</dbReference>
<dbReference type="GO" id="GO:0003677">
    <property type="term" value="F:DNA binding"/>
    <property type="evidence" value="ECO:0007669"/>
    <property type="project" value="UniProtKB-KW"/>
</dbReference>
<proteinExistence type="inferred from homology"/>
<evidence type="ECO:0000313" key="7">
    <source>
        <dbReference type="Proteomes" id="UP000216311"/>
    </source>
</evidence>
<dbReference type="Gene3D" id="1.10.10.10">
    <property type="entry name" value="Winged helix-like DNA-binding domain superfamily/Winged helix DNA-binding domain"/>
    <property type="match status" value="1"/>
</dbReference>
<dbReference type="EMBL" id="NMVQ01000047">
    <property type="protein sequence ID" value="OYO16667.1"/>
    <property type="molecule type" value="Genomic_DNA"/>
</dbReference>
<comment type="caution">
    <text evidence="6">The sequence shown here is derived from an EMBL/GenBank/DDBJ whole genome shotgun (WGS) entry which is preliminary data.</text>
</comment>
<accession>A0A255GLE6</accession>
<dbReference type="GO" id="GO:0032993">
    <property type="term" value="C:protein-DNA complex"/>
    <property type="evidence" value="ECO:0007669"/>
    <property type="project" value="TreeGrafter"/>
</dbReference>
<dbReference type="InterPro" id="IPR000847">
    <property type="entry name" value="LysR_HTH_N"/>
</dbReference>
<dbReference type="PANTHER" id="PTHR30346">
    <property type="entry name" value="TRANSCRIPTIONAL DUAL REGULATOR HCAR-RELATED"/>
    <property type="match status" value="1"/>
</dbReference>
<dbReference type="OrthoDB" id="4131546at2"/>
<keyword evidence="4" id="KW-0804">Transcription</keyword>
<evidence type="ECO:0000313" key="6">
    <source>
        <dbReference type="EMBL" id="OYO16667.1"/>
    </source>
</evidence>
<evidence type="ECO:0000256" key="2">
    <source>
        <dbReference type="ARBA" id="ARBA00023015"/>
    </source>
</evidence>
<protein>
    <submittedName>
        <fullName evidence="6">LysR family transcriptional regulator</fullName>
    </submittedName>
</protein>